<comment type="subunit">
    <text evidence="4">Homodimer.</text>
</comment>
<dbReference type="Gene3D" id="1.10.1270.20">
    <property type="entry name" value="tRNA(m1g37)methyltransferase, domain 2"/>
    <property type="match status" value="1"/>
</dbReference>
<dbReference type="FunFam" id="3.40.1280.10:FF:000001">
    <property type="entry name" value="tRNA (guanine-N(1)-)-methyltransferase"/>
    <property type="match status" value="1"/>
</dbReference>
<dbReference type="PANTHER" id="PTHR46417:SF1">
    <property type="entry name" value="TRNA (GUANINE-N(1)-)-METHYLTRANSFERASE"/>
    <property type="match status" value="1"/>
</dbReference>
<dbReference type="EC" id="2.1.1.228" evidence="5"/>
<evidence type="ECO:0000256" key="12">
    <source>
        <dbReference type="ARBA" id="ARBA00029736"/>
    </source>
</evidence>
<evidence type="ECO:0000256" key="2">
    <source>
        <dbReference type="ARBA" id="ARBA00004496"/>
    </source>
</evidence>
<evidence type="ECO:0000256" key="1">
    <source>
        <dbReference type="ARBA" id="ARBA00002634"/>
    </source>
</evidence>
<dbReference type="InterPro" id="IPR016009">
    <property type="entry name" value="tRNA_MeTrfase_TRMD/TRM10"/>
</dbReference>
<name>A0A0F9CVP6_9ZZZZ</name>
<protein>
    <recommendedName>
        <fullName evidence="6">tRNA (guanine-N(1)-)-methyltransferase</fullName>
        <ecNumber evidence="5">2.1.1.228</ecNumber>
    </recommendedName>
    <alternativeName>
        <fullName evidence="12">M1G-methyltransferase</fullName>
    </alternativeName>
    <alternativeName>
        <fullName evidence="13">tRNA [GM37] methyltransferase</fullName>
    </alternativeName>
</protein>
<keyword evidence="7" id="KW-0963">Cytoplasm</keyword>
<accession>A0A0F9CVP6</accession>
<proteinExistence type="inferred from homology"/>
<dbReference type="EMBL" id="LAZR01031546">
    <property type="protein sequence ID" value="KKL53433.1"/>
    <property type="molecule type" value="Genomic_DNA"/>
</dbReference>
<dbReference type="CDD" id="cd18080">
    <property type="entry name" value="TrmD-like"/>
    <property type="match status" value="1"/>
</dbReference>
<dbReference type="SUPFAM" id="SSF75217">
    <property type="entry name" value="alpha/beta knot"/>
    <property type="match status" value="1"/>
</dbReference>
<reference evidence="16" key="1">
    <citation type="journal article" date="2015" name="Nature">
        <title>Complex archaea that bridge the gap between prokaryotes and eukaryotes.</title>
        <authorList>
            <person name="Spang A."/>
            <person name="Saw J.H."/>
            <person name="Jorgensen S.L."/>
            <person name="Zaremba-Niedzwiedzka K."/>
            <person name="Martijn J."/>
            <person name="Lind A.E."/>
            <person name="van Eijk R."/>
            <person name="Schleper C."/>
            <person name="Guy L."/>
            <person name="Ettema T.J."/>
        </authorList>
    </citation>
    <scope>NUCLEOTIDE SEQUENCE</scope>
</reference>
<dbReference type="NCBIfam" id="NF000648">
    <property type="entry name" value="PRK00026.1"/>
    <property type="match status" value="1"/>
</dbReference>
<dbReference type="Pfam" id="PF01746">
    <property type="entry name" value="tRNA_m1G_MT"/>
    <property type="match status" value="1"/>
</dbReference>
<dbReference type="GO" id="GO:0052906">
    <property type="term" value="F:tRNA (guanine(37)-N1)-methyltransferase activity"/>
    <property type="evidence" value="ECO:0007669"/>
    <property type="project" value="UniProtKB-EC"/>
</dbReference>
<dbReference type="PANTHER" id="PTHR46417">
    <property type="entry name" value="TRNA (GUANINE-N(1)-)-METHYLTRANSFERASE"/>
    <property type="match status" value="1"/>
</dbReference>
<keyword evidence="8" id="KW-0489">Methyltransferase</keyword>
<keyword evidence="11" id="KW-0819">tRNA processing</keyword>
<evidence type="ECO:0000256" key="4">
    <source>
        <dbReference type="ARBA" id="ARBA00011738"/>
    </source>
</evidence>
<comment type="caution">
    <text evidence="16">The sequence shown here is derived from an EMBL/GenBank/DDBJ whole genome shotgun (WGS) entry which is preliminary data.</text>
</comment>
<dbReference type="InterPro" id="IPR023148">
    <property type="entry name" value="tRNA_m1G_MeTrfase_C_sf"/>
</dbReference>
<evidence type="ECO:0000256" key="14">
    <source>
        <dbReference type="ARBA" id="ARBA00047783"/>
    </source>
</evidence>
<dbReference type="InterPro" id="IPR029026">
    <property type="entry name" value="tRNA_m1G_MTases_N"/>
</dbReference>
<evidence type="ECO:0000256" key="10">
    <source>
        <dbReference type="ARBA" id="ARBA00022691"/>
    </source>
</evidence>
<evidence type="ECO:0000256" key="7">
    <source>
        <dbReference type="ARBA" id="ARBA00022490"/>
    </source>
</evidence>
<dbReference type="NCBIfam" id="TIGR00088">
    <property type="entry name" value="trmD"/>
    <property type="match status" value="1"/>
</dbReference>
<comment type="catalytic activity">
    <reaction evidence="14">
        <text>guanosine(37) in tRNA + S-adenosyl-L-methionine = N(1)-methylguanosine(37) in tRNA + S-adenosyl-L-homocysteine + H(+)</text>
        <dbReference type="Rhea" id="RHEA:36899"/>
        <dbReference type="Rhea" id="RHEA-COMP:10145"/>
        <dbReference type="Rhea" id="RHEA-COMP:10147"/>
        <dbReference type="ChEBI" id="CHEBI:15378"/>
        <dbReference type="ChEBI" id="CHEBI:57856"/>
        <dbReference type="ChEBI" id="CHEBI:59789"/>
        <dbReference type="ChEBI" id="CHEBI:73542"/>
        <dbReference type="ChEBI" id="CHEBI:74269"/>
        <dbReference type="EC" id="2.1.1.228"/>
    </reaction>
</comment>
<dbReference type="AlphaFoldDB" id="A0A0F9CVP6"/>
<dbReference type="FunFam" id="1.10.1270.20:FF:000001">
    <property type="entry name" value="tRNA (guanine-N(1)-)-methyltransferase"/>
    <property type="match status" value="1"/>
</dbReference>
<dbReference type="GO" id="GO:0002939">
    <property type="term" value="P:tRNA N1-guanine methylation"/>
    <property type="evidence" value="ECO:0007669"/>
    <property type="project" value="TreeGrafter"/>
</dbReference>
<comment type="function">
    <text evidence="1">Specifically methylates guanosine-37 in various tRNAs.</text>
</comment>
<evidence type="ECO:0000256" key="5">
    <source>
        <dbReference type="ARBA" id="ARBA00012807"/>
    </source>
</evidence>
<evidence type="ECO:0000256" key="13">
    <source>
        <dbReference type="ARBA" id="ARBA00033392"/>
    </source>
</evidence>
<evidence type="ECO:0000259" key="15">
    <source>
        <dbReference type="Pfam" id="PF01746"/>
    </source>
</evidence>
<dbReference type="Gene3D" id="3.40.1280.10">
    <property type="match status" value="1"/>
</dbReference>
<evidence type="ECO:0000256" key="11">
    <source>
        <dbReference type="ARBA" id="ARBA00022694"/>
    </source>
</evidence>
<dbReference type="PIRSF" id="PIRSF000386">
    <property type="entry name" value="tRNA_mtase"/>
    <property type="match status" value="1"/>
</dbReference>
<evidence type="ECO:0000256" key="6">
    <source>
        <dbReference type="ARBA" id="ARBA00014679"/>
    </source>
</evidence>
<keyword evidence="10" id="KW-0949">S-adenosyl-L-methionine</keyword>
<evidence type="ECO:0000313" key="16">
    <source>
        <dbReference type="EMBL" id="KKL53433.1"/>
    </source>
</evidence>
<dbReference type="InterPro" id="IPR029028">
    <property type="entry name" value="Alpha/beta_knot_MTases"/>
</dbReference>
<evidence type="ECO:0000256" key="9">
    <source>
        <dbReference type="ARBA" id="ARBA00022679"/>
    </source>
</evidence>
<evidence type="ECO:0000256" key="8">
    <source>
        <dbReference type="ARBA" id="ARBA00022603"/>
    </source>
</evidence>
<comment type="similarity">
    <text evidence="3">Belongs to the RNA methyltransferase TrmD family.</text>
</comment>
<keyword evidence="9" id="KW-0808">Transferase</keyword>
<dbReference type="HAMAP" id="MF_00605">
    <property type="entry name" value="TrmD"/>
    <property type="match status" value="1"/>
</dbReference>
<gene>
    <name evidence="16" type="ORF">LCGC14_2275490</name>
</gene>
<evidence type="ECO:0000256" key="3">
    <source>
        <dbReference type="ARBA" id="ARBA00007630"/>
    </source>
</evidence>
<dbReference type="GO" id="GO:0005829">
    <property type="term" value="C:cytosol"/>
    <property type="evidence" value="ECO:0007669"/>
    <property type="project" value="TreeGrafter"/>
</dbReference>
<comment type="subcellular location">
    <subcellularLocation>
        <location evidence="2">Cytoplasm</location>
    </subcellularLocation>
</comment>
<sequence>MRGSERQAGSKNSDRAPVIRFVNLTIFPELFFSFWEHGIIRKAIDQKTINVSTVNIRDFAKDRHRTTDDRPYGGGCGMVMKPEPMAAAIRYAQNEIPDSKTILLTPQGQVFNQKMALKFASEKGLILVCGRYEGVDERICSDFIDHEISVGDYVLTGGELGAMIIIDAITRLIPGSLGGADSAERDSFSDDLLEHAHYTRPRTFEGENVPEVLLSGNHQEIEKWRLETALIRTFLKRKDLLKDRILTEQESYILKKWCFEIEEIIRTQSLRGPAALSGNQ</sequence>
<organism evidence="16">
    <name type="scientific">marine sediment metagenome</name>
    <dbReference type="NCBI Taxonomy" id="412755"/>
    <lineage>
        <taxon>unclassified sequences</taxon>
        <taxon>metagenomes</taxon>
        <taxon>ecological metagenomes</taxon>
    </lineage>
</organism>
<dbReference type="InterPro" id="IPR002649">
    <property type="entry name" value="tRNA_m1G_MeTrfase_TrmD"/>
</dbReference>
<feature type="domain" description="tRNA methyltransferase TRMD/TRM10-type" evidence="15">
    <location>
        <begin position="20"/>
        <end position="242"/>
    </location>
</feature>